<accession>A0A6J5M2Y8</accession>
<reference evidence="1" key="1">
    <citation type="submission" date="2020-04" db="EMBL/GenBank/DDBJ databases">
        <authorList>
            <person name="Chiriac C."/>
            <person name="Salcher M."/>
            <person name="Ghai R."/>
            <person name="Kavagutti S V."/>
        </authorList>
    </citation>
    <scope>NUCLEOTIDE SEQUENCE</scope>
</reference>
<proteinExistence type="predicted"/>
<organism evidence="1">
    <name type="scientific">uncultured Caudovirales phage</name>
    <dbReference type="NCBI Taxonomy" id="2100421"/>
    <lineage>
        <taxon>Viruses</taxon>
        <taxon>Duplodnaviria</taxon>
        <taxon>Heunggongvirae</taxon>
        <taxon>Uroviricota</taxon>
        <taxon>Caudoviricetes</taxon>
        <taxon>Peduoviridae</taxon>
        <taxon>Maltschvirus</taxon>
        <taxon>Maltschvirus maltsch</taxon>
    </lineage>
</organism>
<dbReference type="EMBL" id="LR796357">
    <property type="protein sequence ID" value="CAB4139436.1"/>
    <property type="molecule type" value="Genomic_DNA"/>
</dbReference>
<sequence>MKPDPILMLHVCCNDDYGNFTGRVWRIEINEIEPIDTLIEIESNWEADYEEGDNDCFDTLHYDEGARLITIAGRTYELARGLHGTHTGNIYWDTYWVRESVARKIIEDCLKSGDWTDHQAVEGWYWNVSKGTWD</sequence>
<evidence type="ECO:0000313" key="1">
    <source>
        <dbReference type="EMBL" id="CAB4139436.1"/>
    </source>
</evidence>
<gene>
    <name evidence="1" type="ORF">UFOVP349_39</name>
</gene>
<protein>
    <submittedName>
        <fullName evidence="1">Uncharacterized protein</fullName>
    </submittedName>
</protein>
<name>A0A6J5M2Y8_9CAUD</name>